<dbReference type="Proteomes" id="UP000297245">
    <property type="component" value="Unassembled WGS sequence"/>
</dbReference>
<reference evidence="1 2" key="1">
    <citation type="journal article" date="2019" name="Nat. Ecol. Evol.">
        <title>Megaphylogeny resolves global patterns of mushroom evolution.</title>
        <authorList>
            <person name="Varga T."/>
            <person name="Krizsan K."/>
            <person name="Foldi C."/>
            <person name="Dima B."/>
            <person name="Sanchez-Garcia M."/>
            <person name="Sanchez-Ramirez S."/>
            <person name="Szollosi G.J."/>
            <person name="Szarkandi J.G."/>
            <person name="Papp V."/>
            <person name="Albert L."/>
            <person name="Andreopoulos W."/>
            <person name="Angelini C."/>
            <person name="Antonin V."/>
            <person name="Barry K.W."/>
            <person name="Bougher N.L."/>
            <person name="Buchanan P."/>
            <person name="Buyck B."/>
            <person name="Bense V."/>
            <person name="Catcheside P."/>
            <person name="Chovatia M."/>
            <person name="Cooper J."/>
            <person name="Damon W."/>
            <person name="Desjardin D."/>
            <person name="Finy P."/>
            <person name="Geml J."/>
            <person name="Haridas S."/>
            <person name="Hughes K."/>
            <person name="Justo A."/>
            <person name="Karasinski D."/>
            <person name="Kautmanova I."/>
            <person name="Kiss B."/>
            <person name="Kocsube S."/>
            <person name="Kotiranta H."/>
            <person name="LaButti K.M."/>
            <person name="Lechner B.E."/>
            <person name="Liimatainen K."/>
            <person name="Lipzen A."/>
            <person name="Lukacs Z."/>
            <person name="Mihaltcheva S."/>
            <person name="Morgado L.N."/>
            <person name="Niskanen T."/>
            <person name="Noordeloos M.E."/>
            <person name="Ohm R.A."/>
            <person name="Ortiz-Santana B."/>
            <person name="Ovrebo C."/>
            <person name="Racz N."/>
            <person name="Riley R."/>
            <person name="Savchenko A."/>
            <person name="Shiryaev A."/>
            <person name="Soop K."/>
            <person name="Spirin V."/>
            <person name="Szebenyi C."/>
            <person name="Tomsovsky M."/>
            <person name="Tulloss R.E."/>
            <person name="Uehling J."/>
            <person name="Grigoriev I.V."/>
            <person name="Vagvolgyi C."/>
            <person name="Papp T."/>
            <person name="Martin F.M."/>
            <person name="Miettinen O."/>
            <person name="Hibbett D.S."/>
            <person name="Nagy L.G."/>
        </authorList>
    </citation>
    <scope>NUCLEOTIDE SEQUENCE [LARGE SCALE GENOMIC DNA]</scope>
    <source>
        <strain evidence="1 2">CBS 962.96</strain>
    </source>
</reference>
<dbReference type="OrthoDB" id="2843772at2759"/>
<organism evidence="1 2">
    <name type="scientific">Dendrothele bispora (strain CBS 962.96)</name>
    <dbReference type="NCBI Taxonomy" id="1314807"/>
    <lineage>
        <taxon>Eukaryota</taxon>
        <taxon>Fungi</taxon>
        <taxon>Dikarya</taxon>
        <taxon>Basidiomycota</taxon>
        <taxon>Agaricomycotina</taxon>
        <taxon>Agaricomycetes</taxon>
        <taxon>Agaricomycetidae</taxon>
        <taxon>Agaricales</taxon>
        <taxon>Agaricales incertae sedis</taxon>
        <taxon>Dendrothele</taxon>
    </lineage>
</organism>
<proteinExistence type="predicted"/>
<gene>
    <name evidence="1" type="ORF">K435DRAFT_814545</name>
</gene>
<accession>A0A4S8KIF0</accession>
<evidence type="ECO:0000313" key="2">
    <source>
        <dbReference type="Proteomes" id="UP000297245"/>
    </source>
</evidence>
<feature type="non-terminal residue" evidence="1">
    <location>
        <position position="1"/>
    </location>
</feature>
<sequence>KFTPERNNQYLHNKTELYQEPYGSCQAAHRGLPKKHSPNPGSTNINSSLNEMLIDDLWENARTDPKYLGHPSALRGKRWNEIERGKDILVSDNDPESPAVFWLVGQINDAGFWLYADGGWNKNLNQGKPFYTHHATALLTRPDGASGRLRQLFDRAMSGALAVEDIRKSANVTTEHSILRSPPDLNGELCLKLKHRIFVPADSELDDVESQTHVEAQVTLRREDNLRVNNPASGWIAVRQEASVDNLTSSLYNLRICSSRTGPDTLRVDYASVSYIRQEARREIVPAGSNIRREARREIVPA</sequence>
<dbReference type="AlphaFoldDB" id="A0A4S8KIF0"/>
<feature type="non-terminal residue" evidence="1">
    <location>
        <position position="302"/>
    </location>
</feature>
<name>A0A4S8KIF0_DENBC</name>
<dbReference type="EMBL" id="ML182629">
    <property type="protein sequence ID" value="THU75222.1"/>
    <property type="molecule type" value="Genomic_DNA"/>
</dbReference>
<protein>
    <submittedName>
        <fullName evidence="1">Uncharacterized protein</fullName>
    </submittedName>
</protein>
<keyword evidence="2" id="KW-1185">Reference proteome</keyword>
<evidence type="ECO:0000313" key="1">
    <source>
        <dbReference type="EMBL" id="THU75222.1"/>
    </source>
</evidence>